<accession>A0A811KAN4</accession>
<dbReference type="EMBL" id="CAJFCW020000002">
    <property type="protein sequence ID" value="CAG9099450.1"/>
    <property type="molecule type" value="Genomic_DNA"/>
</dbReference>
<feature type="transmembrane region" description="Helical" evidence="1">
    <location>
        <begin position="74"/>
        <end position="99"/>
    </location>
</feature>
<protein>
    <submittedName>
        <fullName evidence="2">Uncharacterized protein</fullName>
    </submittedName>
</protein>
<dbReference type="Proteomes" id="UP000783686">
    <property type="component" value="Unassembled WGS sequence"/>
</dbReference>
<evidence type="ECO:0000256" key="1">
    <source>
        <dbReference type="SAM" id="Phobius"/>
    </source>
</evidence>
<evidence type="ECO:0000313" key="2">
    <source>
        <dbReference type="EMBL" id="CAD5213171.1"/>
    </source>
</evidence>
<dbReference type="Proteomes" id="UP000614601">
    <property type="component" value="Unassembled WGS sequence"/>
</dbReference>
<evidence type="ECO:0000313" key="3">
    <source>
        <dbReference type="Proteomes" id="UP000614601"/>
    </source>
</evidence>
<keyword evidence="1" id="KW-0472">Membrane</keyword>
<gene>
    <name evidence="2" type="ORF">BOKJ2_LOCUS4972</name>
</gene>
<dbReference type="EMBL" id="CAJFDH010000002">
    <property type="protein sequence ID" value="CAD5213171.1"/>
    <property type="molecule type" value="Genomic_DNA"/>
</dbReference>
<sequence>MSGYTYEANWTNKYVPNETIEHQWRPWGKGDSRDMFVTVESLEFDFLDGHLTKMLKEHLKRVASTPTFSENKQLILLLYNAGILLIFIILMFISLYMFIKMVKERRKIKKTLLNIVNSAQYQRMLDFNKKAKHENHKLRNLIKQHKFKFKYWKDDGNLVKKVAKKVLLEANKETLIRLARSMDRSSKSD</sequence>
<keyword evidence="3" id="KW-1185">Reference proteome</keyword>
<keyword evidence="1" id="KW-0812">Transmembrane</keyword>
<comment type="caution">
    <text evidence="2">The sequence shown here is derived from an EMBL/GenBank/DDBJ whole genome shotgun (WGS) entry which is preliminary data.</text>
</comment>
<dbReference type="AlphaFoldDB" id="A0A811KAN4"/>
<proteinExistence type="predicted"/>
<keyword evidence="1" id="KW-1133">Transmembrane helix</keyword>
<name>A0A811KAN4_9BILA</name>
<organism evidence="2 3">
    <name type="scientific">Bursaphelenchus okinawaensis</name>
    <dbReference type="NCBI Taxonomy" id="465554"/>
    <lineage>
        <taxon>Eukaryota</taxon>
        <taxon>Metazoa</taxon>
        <taxon>Ecdysozoa</taxon>
        <taxon>Nematoda</taxon>
        <taxon>Chromadorea</taxon>
        <taxon>Rhabditida</taxon>
        <taxon>Tylenchina</taxon>
        <taxon>Tylenchomorpha</taxon>
        <taxon>Aphelenchoidea</taxon>
        <taxon>Aphelenchoididae</taxon>
        <taxon>Bursaphelenchus</taxon>
    </lineage>
</organism>
<reference evidence="2" key="1">
    <citation type="submission" date="2020-09" db="EMBL/GenBank/DDBJ databases">
        <authorList>
            <person name="Kikuchi T."/>
        </authorList>
    </citation>
    <scope>NUCLEOTIDE SEQUENCE</scope>
    <source>
        <strain evidence="2">SH1</strain>
    </source>
</reference>